<keyword evidence="2" id="KW-1185">Reference proteome</keyword>
<name>A0A2W7ISH8_9FLAO</name>
<comment type="caution">
    <text evidence="1">The sequence shown here is derived from an EMBL/GenBank/DDBJ whole genome shotgun (WGS) entry which is preliminary data.</text>
</comment>
<reference evidence="1 2" key="1">
    <citation type="submission" date="2018-06" db="EMBL/GenBank/DDBJ databases">
        <title>Genomic Encyclopedia of Archaeal and Bacterial Type Strains, Phase II (KMG-II): from individual species to whole genera.</title>
        <authorList>
            <person name="Goeker M."/>
        </authorList>
    </citation>
    <scope>NUCLEOTIDE SEQUENCE [LARGE SCALE GENOMIC DNA]</scope>
    <source>
        <strain evidence="1 2">DSM 15361</strain>
    </source>
</reference>
<organism evidence="1 2">
    <name type="scientific">Mesonia algae</name>
    <dbReference type="NCBI Taxonomy" id="213248"/>
    <lineage>
        <taxon>Bacteria</taxon>
        <taxon>Pseudomonadati</taxon>
        <taxon>Bacteroidota</taxon>
        <taxon>Flavobacteriia</taxon>
        <taxon>Flavobacteriales</taxon>
        <taxon>Flavobacteriaceae</taxon>
        <taxon>Mesonia</taxon>
    </lineage>
</organism>
<dbReference type="EMBL" id="QKYV01000003">
    <property type="protein sequence ID" value="PZW41613.1"/>
    <property type="molecule type" value="Genomic_DNA"/>
</dbReference>
<gene>
    <name evidence="1" type="ORF">LX95_01294</name>
</gene>
<protein>
    <submittedName>
        <fullName evidence="1">Uncharacterized protein</fullName>
    </submittedName>
</protein>
<dbReference type="Proteomes" id="UP000249542">
    <property type="component" value="Unassembled WGS sequence"/>
</dbReference>
<evidence type="ECO:0000313" key="1">
    <source>
        <dbReference type="EMBL" id="PZW41613.1"/>
    </source>
</evidence>
<dbReference type="AlphaFoldDB" id="A0A2W7ISH8"/>
<accession>A0A2W7ISH8</accession>
<dbReference type="RefSeq" id="WP_111540618.1">
    <property type="nucleotide sequence ID" value="NZ_QKYV01000003.1"/>
</dbReference>
<proteinExistence type="predicted"/>
<sequence>MKFSLTQDALLTSVVVLGSLAVGVVASDAIVNVVPSDQKQIAKVGIAGGGLMGAAGLQKDKSTTGTALKSMALGASVKQGVNLMREVFAKDYTPKENPGIADRAFEGAMGLACPSDNNMALLGETFNAVPTFNFPVANETVDTDAVVISTNAL</sequence>
<evidence type="ECO:0000313" key="2">
    <source>
        <dbReference type="Proteomes" id="UP000249542"/>
    </source>
</evidence>